<keyword evidence="10" id="KW-1185">Reference proteome</keyword>
<dbReference type="SMART" id="SM00220">
    <property type="entry name" value="S_TKc"/>
    <property type="match status" value="1"/>
</dbReference>
<organism evidence="9 10">
    <name type="scientific">Prorocentrum cordatum</name>
    <dbReference type="NCBI Taxonomy" id="2364126"/>
    <lineage>
        <taxon>Eukaryota</taxon>
        <taxon>Sar</taxon>
        <taxon>Alveolata</taxon>
        <taxon>Dinophyceae</taxon>
        <taxon>Prorocentrales</taxon>
        <taxon>Prorocentraceae</taxon>
        <taxon>Prorocentrum</taxon>
    </lineage>
</organism>
<name>A0ABN9RVR1_9DINO</name>
<evidence type="ECO:0000256" key="7">
    <source>
        <dbReference type="SAM" id="MobiDB-lite"/>
    </source>
</evidence>
<evidence type="ECO:0000256" key="6">
    <source>
        <dbReference type="PROSITE-ProRule" id="PRU10141"/>
    </source>
</evidence>
<keyword evidence="1" id="KW-0723">Serine/threonine-protein kinase</keyword>
<accession>A0ABN9RVR1</accession>
<gene>
    <name evidence="9" type="ORF">PCOR1329_LOCUS23112</name>
</gene>
<comment type="caution">
    <text evidence="9">The sequence shown here is derived from an EMBL/GenBank/DDBJ whole genome shotgun (WGS) entry which is preliminary data.</text>
</comment>
<reference evidence="9" key="1">
    <citation type="submission" date="2023-10" db="EMBL/GenBank/DDBJ databases">
        <authorList>
            <person name="Chen Y."/>
            <person name="Shah S."/>
            <person name="Dougan E. K."/>
            <person name="Thang M."/>
            <person name="Chan C."/>
        </authorList>
    </citation>
    <scope>NUCLEOTIDE SEQUENCE [LARGE SCALE GENOMIC DNA]</scope>
</reference>
<keyword evidence="2" id="KW-0808">Transferase</keyword>
<dbReference type="PROSITE" id="PS50011">
    <property type="entry name" value="PROTEIN_KINASE_DOM"/>
    <property type="match status" value="1"/>
</dbReference>
<evidence type="ECO:0000313" key="9">
    <source>
        <dbReference type="EMBL" id="CAK0821981.1"/>
    </source>
</evidence>
<evidence type="ECO:0000259" key="8">
    <source>
        <dbReference type="PROSITE" id="PS50011"/>
    </source>
</evidence>
<dbReference type="PROSITE" id="PS00107">
    <property type="entry name" value="PROTEIN_KINASE_ATP"/>
    <property type="match status" value="1"/>
</dbReference>
<dbReference type="Gene3D" id="3.30.200.20">
    <property type="entry name" value="Phosphorylase Kinase, domain 1"/>
    <property type="match status" value="1"/>
</dbReference>
<evidence type="ECO:0000256" key="5">
    <source>
        <dbReference type="ARBA" id="ARBA00022840"/>
    </source>
</evidence>
<evidence type="ECO:0000313" key="10">
    <source>
        <dbReference type="Proteomes" id="UP001189429"/>
    </source>
</evidence>
<evidence type="ECO:0000256" key="3">
    <source>
        <dbReference type="ARBA" id="ARBA00022741"/>
    </source>
</evidence>
<dbReference type="Gene3D" id="1.10.510.10">
    <property type="entry name" value="Transferase(Phosphotransferase) domain 1"/>
    <property type="match status" value="1"/>
</dbReference>
<feature type="region of interest" description="Disordered" evidence="7">
    <location>
        <begin position="1"/>
        <end position="39"/>
    </location>
</feature>
<keyword evidence="5 6" id="KW-0067">ATP-binding</keyword>
<feature type="domain" description="Protein kinase" evidence="8">
    <location>
        <begin position="65"/>
        <end position="296"/>
    </location>
</feature>
<protein>
    <recommendedName>
        <fullName evidence="8">Protein kinase domain-containing protein</fullName>
    </recommendedName>
</protein>
<evidence type="ECO:0000256" key="1">
    <source>
        <dbReference type="ARBA" id="ARBA00022527"/>
    </source>
</evidence>
<evidence type="ECO:0000256" key="4">
    <source>
        <dbReference type="ARBA" id="ARBA00022777"/>
    </source>
</evidence>
<dbReference type="Proteomes" id="UP001189429">
    <property type="component" value="Unassembled WGS sequence"/>
</dbReference>
<dbReference type="SUPFAM" id="SSF56112">
    <property type="entry name" value="Protein kinase-like (PK-like)"/>
    <property type="match status" value="1"/>
</dbReference>
<dbReference type="InterPro" id="IPR000719">
    <property type="entry name" value="Prot_kinase_dom"/>
</dbReference>
<dbReference type="InterPro" id="IPR017441">
    <property type="entry name" value="Protein_kinase_ATP_BS"/>
</dbReference>
<keyword evidence="4" id="KW-0418">Kinase</keyword>
<proteinExistence type="predicted"/>
<dbReference type="PANTHER" id="PTHR24351">
    <property type="entry name" value="RIBOSOMAL PROTEIN S6 KINASE"/>
    <property type="match status" value="1"/>
</dbReference>
<feature type="binding site" evidence="6">
    <location>
        <position position="94"/>
    </location>
    <ligand>
        <name>ATP</name>
        <dbReference type="ChEBI" id="CHEBI:30616"/>
    </ligand>
</feature>
<dbReference type="EMBL" id="CAUYUJ010007780">
    <property type="protein sequence ID" value="CAK0821981.1"/>
    <property type="molecule type" value="Genomic_DNA"/>
</dbReference>
<feature type="compositionally biased region" description="Polar residues" evidence="7">
    <location>
        <begin position="1"/>
        <end position="10"/>
    </location>
</feature>
<dbReference type="Pfam" id="PF00069">
    <property type="entry name" value="Pkinase"/>
    <property type="match status" value="1"/>
</dbReference>
<dbReference type="InterPro" id="IPR011009">
    <property type="entry name" value="Kinase-like_dom_sf"/>
</dbReference>
<evidence type="ECO:0000256" key="2">
    <source>
        <dbReference type="ARBA" id="ARBA00022679"/>
    </source>
</evidence>
<keyword evidence="3 6" id="KW-0547">Nucleotide-binding</keyword>
<sequence>MSPSQRSSRLAGTPRPPQGSSVRRLRRSSSAAEKAPGGAPLELPAEALAALGLSGQPARGLAAEFRKVSCLGEGAFGAVWLARREADGRHVALKEVPRIRLASDVEARRLWDERDALLAVRDARGDPARAGGVSPALVAAVASYATPTAVCLVMELVEGATLHEHVRRAGRLQEEAARWYAAEVAGAIGWLHAEGWLYRDLKMGNVMVSARSGRARLVDFGFARRAWRATSVVGTLQTMAPEVIACAPHLALPAAAEPQGSAPGYGAAADWWSLGVVMYEMLTGEPPFGHHDDVHL</sequence>